<dbReference type="PIRSF" id="PIRSF005813">
    <property type="entry name" value="MSH2"/>
    <property type="match status" value="1"/>
</dbReference>
<accession>A0A158RAU5</accession>
<keyword evidence="5" id="KW-0238">DNA-binding</keyword>
<evidence type="ECO:0000313" key="7">
    <source>
        <dbReference type="EMBL" id="VDM95943.1"/>
    </source>
</evidence>
<dbReference type="GO" id="GO:0005524">
    <property type="term" value="F:ATP binding"/>
    <property type="evidence" value="ECO:0007669"/>
    <property type="project" value="UniProtKB-KW"/>
</dbReference>
<dbReference type="InterPro" id="IPR011184">
    <property type="entry name" value="DNA_mismatch_repair_Msh2"/>
</dbReference>
<dbReference type="AlphaFoldDB" id="A0A158RAU5"/>
<evidence type="ECO:0000256" key="3">
    <source>
        <dbReference type="ARBA" id="ARBA00022763"/>
    </source>
</evidence>
<dbReference type="Pfam" id="PF05192">
    <property type="entry name" value="MutS_III"/>
    <property type="match status" value="1"/>
</dbReference>
<dbReference type="InterPro" id="IPR045076">
    <property type="entry name" value="MutS"/>
</dbReference>
<dbReference type="InterPro" id="IPR016151">
    <property type="entry name" value="DNA_mismatch_repair_MutS_N"/>
</dbReference>
<dbReference type="SMART" id="SM00533">
    <property type="entry name" value="MUTSd"/>
    <property type="match status" value="1"/>
</dbReference>
<dbReference type="InterPro" id="IPR007861">
    <property type="entry name" value="DNA_mismatch_repair_MutS_clamp"/>
</dbReference>
<keyword evidence="4" id="KW-0067">ATP-binding</keyword>
<organism evidence="9">
    <name type="scientific">Thelazia callipaeda</name>
    <name type="common">Oriental eyeworm</name>
    <name type="synonym">Parasitic nematode</name>
    <dbReference type="NCBI Taxonomy" id="103827"/>
    <lineage>
        <taxon>Eukaryota</taxon>
        <taxon>Metazoa</taxon>
        <taxon>Ecdysozoa</taxon>
        <taxon>Nematoda</taxon>
        <taxon>Chromadorea</taxon>
        <taxon>Rhabditida</taxon>
        <taxon>Spirurina</taxon>
        <taxon>Spiruromorpha</taxon>
        <taxon>Thelazioidea</taxon>
        <taxon>Thelaziidae</taxon>
        <taxon>Thelazia</taxon>
    </lineage>
</organism>
<dbReference type="GO" id="GO:0006298">
    <property type="term" value="P:mismatch repair"/>
    <property type="evidence" value="ECO:0007669"/>
    <property type="project" value="InterPro"/>
</dbReference>
<dbReference type="SUPFAM" id="SSF48334">
    <property type="entry name" value="DNA repair protein MutS, domain III"/>
    <property type="match status" value="1"/>
</dbReference>
<evidence type="ECO:0000256" key="1">
    <source>
        <dbReference type="ARBA" id="ARBA00006271"/>
    </source>
</evidence>
<evidence type="ECO:0000259" key="6">
    <source>
        <dbReference type="PROSITE" id="PS00486"/>
    </source>
</evidence>
<feature type="domain" description="DNA mismatch repair proteins mutS family" evidence="6">
    <location>
        <begin position="741"/>
        <end position="757"/>
    </location>
</feature>
<evidence type="ECO:0000256" key="5">
    <source>
        <dbReference type="ARBA" id="ARBA00023125"/>
    </source>
</evidence>
<reference evidence="7 8" key="2">
    <citation type="submission" date="2018-11" db="EMBL/GenBank/DDBJ databases">
        <authorList>
            <consortium name="Pathogen Informatics"/>
        </authorList>
    </citation>
    <scope>NUCLEOTIDE SEQUENCE [LARGE SCALE GENOMIC DNA]</scope>
</reference>
<comment type="similarity">
    <text evidence="1">Belongs to the DNA mismatch repair MutS family.</text>
</comment>
<dbReference type="EMBL" id="UYYF01000072">
    <property type="protein sequence ID" value="VDM95943.1"/>
    <property type="molecule type" value="Genomic_DNA"/>
</dbReference>
<sequence>MDKLDTNLLKIIRNKSAGTVAIFERSVSVILPCTFGIDVYSCYDDDALFIANKVFCSEVGLRRCVVGGTELTYHILNNSQYIRVVRDAILAHHYRVELYAADNGQWELKAKGSLGSLNDFEEVIGDSPELYELSTVAALTVTERHDFAECLVSIVFCNSREMQFTIAEFLDTEHFASLEKCIAALIPRECILIPSETRRISTVSFITESNNHLNTALRKAGVKQSSFIFDEHLSATFAMQIAKIVDPKYKDVHLSKAQERCFLGLIQYLHLNDEKLKSGKFRLCDYKSAGFMYLNSAAVKALELFSACQEEELMNDAGSLYEFLNKCRTPQGQRLLRNWVRRPLYDKRKIIERLNVVEAFVNNSSCRTILHKDILRRIPDITAITRKFLQKKAGLQECYRLYQVVCLLKRFYHALDELHASCGSLSSSVNDLCLEPLVMAQLQFEKFIALIETSLDLTYFKESGLYRIQPDIDENLSVASKKMKEIEKKCNVLLKKISSEITDTVKLENNEHHGFHFRVTLKAEKSIRQSNMRILETSKGLGVRFTCSDLEVLNREFLVLLSQYEAIQTNFIEMVVETCSGYVSTFHELSETVAVIDALVALSITAAESPFGYVRPQILDEGTQTLEFKSCRHPVMEGNPDSPQFIANDILLGNDRGGGAMFLMLTGANMGGKSTYLRCCALTVLLAQIGSFVPCESAKLSLVDGIHTRIGSCDYQCKGLSTFMVEMNDCTSILESATCNSLVIVDELGRGTSTYDGFGLAWAIAQDIVSRLKCFCIYATHYHELTGLTRLFPKEMRNVCTACQIDENERLILLYKIIPGVAGRSFGLNIGKMVGLPDHILETAKDMLGKLMPESVNLSPKEEELLRKIRNLEESELRQQLLCALNDQSVGFSLESKQSEDSV</sequence>
<keyword evidence="3" id="KW-0227">DNA damage</keyword>
<dbReference type="WBParaSite" id="TCLT_0000081601-mRNA-1">
    <property type="protein sequence ID" value="TCLT_0000081601-mRNA-1"/>
    <property type="gene ID" value="TCLT_0000081601"/>
</dbReference>
<evidence type="ECO:0000256" key="4">
    <source>
        <dbReference type="ARBA" id="ARBA00022840"/>
    </source>
</evidence>
<keyword evidence="2" id="KW-0547">Nucleotide-binding</keyword>
<evidence type="ECO:0000313" key="9">
    <source>
        <dbReference type="WBParaSite" id="TCLT_0000081601-mRNA-1"/>
    </source>
</evidence>
<dbReference type="GO" id="GO:0032301">
    <property type="term" value="C:MutSalpha complex"/>
    <property type="evidence" value="ECO:0007669"/>
    <property type="project" value="TreeGrafter"/>
</dbReference>
<reference evidence="9" key="1">
    <citation type="submission" date="2016-04" db="UniProtKB">
        <authorList>
            <consortium name="WormBaseParasite"/>
        </authorList>
    </citation>
    <scope>IDENTIFICATION</scope>
</reference>
<protein>
    <submittedName>
        <fullName evidence="9">DNA_MISMATCH_REPAIR_2 domain-containing protein</fullName>
    </submittedName>
</protein>
<dbReference type="GO" id="GO:0030983">
    <property type="term" value="F:mismatched DNA binding"/>
    <property type="evidence" value="ECO:0007669"/>
    <property type="project" value="InterPro"/>
</dbReference>
<dbReference type="Gene3D" id="3.40.50.300">
    <property type="entry name" value="P-loop containing nucleotide triphosphate hydrolases"/>
    <property type="match status" value="1"/>
</dbReference>
<proteinExistence type="inferred from homology"/>
<gene>
    <name evidence="7" type="ORF">TCLT_LOCUS817</name>
</gene>
<dbReference type="OrthoDB" id="10252754at2759"/>
<dbReference type="InterPro" id="IPR036187">
    <property type="entry name" value="DNA_mismatch_repair_MutS_sf"/>
</dbReference>
<dbReference type="InterPro" id="IPR036678">
    <property type="entry name" value="MutS_con_dom_sf"/>
</dbReference>
<dbReference type="SMART" id="SM00534">
    <property type="entry name" value="MUTSac"/>
    <property type="match status" value="1"/>
</dbReference>
<dbReference type="PANTHER" id="PTHR11361">
    <property type="entry name" value="DNA MISMATCH REPAIR PROTEIN MUTS FAMILY MEMBER"/>
    <property type="match status" value="1"/>
</dbReference>
<dbReference type="SUPFAM" id="SSF52540">
    <property type="entry name" value="P-loop containing nucleoside triphosphate hydrolases"/>
    <property type="match status" value="1"/>
</dbReference>
<dbReference type="STRING" id="103827.A0A158RAU5"/>
<dbReference type="InterPro" id="IPR000432">
    <property type="entry name" value="DNA_mismatch_repair_MutS_C"/>
</dbReference>
<dbReference type="PROSITE" id="PS00486">
    <property type="entry name" value="DNA_MISMATCH_REPAIR_2"/>
    <property type="match status" value="1"/>
</dbReference>
<dbReference type="Gene3D" id="3.40.1170.10">
    <property type="entry name" value="DNA repair protein MutS, domain I"/>
    <property type="match status" value="1"/>
</dbReference>
<dbReference type="OMA" id="LVRFPQK"/>
<dbReference type="Proteomes" id="UP000276776">
    <property type="component" value="Unassembled WGS sequence"/>
</dbReference>
<name>A0A158RAU5_THECL</name>
<evidence type="ECO:0000256" key="2">
    <source>
        <dbReference type="ARBA" id="ARBA00022741"/>
    </source>
</evidence>
<dbReference type="GO" id="GO:0140664">
    <property type="term" value="F:ATP-dependent DNA damage sensor activity"/>
    <property type="evidence" value="ECO:0007669"/>
    <property type="project" value="InterPro"/>
</dbReference>
<dbReference type="InterPro" id="IPR007696">
    <property type="entry name" value="DNA_mismatch_repair_MutS_core"/>
</dbReference>
<dbReference type="Pfam" id="PF00488">
    <property type="entry name" value="MutS_V"/>
    <property type="match status" value="1"/>
</dbReference>
<dbReference type="Gene3D" id="1.10.1420.10">
    <property type="match status" value="2"/>
</dbReference>
<dbReference type="Pfam" id="PF05190">
    <property type="entry name" value="MutS_IV"/>
    <property type="match status" value="1"/>
</dbReference>
<dbReference type="PANTHER" id="PTHR11361:SF145">
    <property type="entry name" value="DNA MISMATCH REPAIR PROTEINS MUTS FAMILY DOMAIN-CONTAINING PROTEIN"/>
    <property type="match status" value="1"/>
</dbReference>
<dbReference type="Gene3D" id="3.30.420.110">
    <property type="entry name" value="MutS, connector domain"/>
    <property type="match status" value="1"/>
</dbReference>
<dbReference type="InterPro" id="IPR027417">
    <property type="entry name" value="P-loop_NTPase"/>
</dbReference>
<keyword evidence="8" id="KW-1185">Reference proteome</keyword>
<evidence type="ECO:0000313" key="8">
    <source>
        <dbReference type="Proteomes" id="UP000276776"/>
    </source>
</evidence>